<protein>
    <submittedName>
        <fullName evidence="1">SAM-dependent methyltransferase</fullName>
    </submittedName>
</protein>
<dbReference type="GO" id="GO:0008168">
    <property type="term" value="F:methyltransferase activity"/>
    <property type="evidence" value="ECO:0007669"/>
    <property type="project" value="UniProtKB-KW"/>
</dbReference>
<dbReference type="InterPro" id="IPR006764">
    <property type="entry name" value="SAM_dep_MeTrfase_SAV2177_type"/>
</dbReference>
<evidence type="ECO:0000313" key="2">
    <source>
        <dbReference type="Proteomes" id="UP000734823"/>
    </source>
</evidence>
<comment type="caution">
    <text evidence="1">The sequence shown here is derived from an EMBL/GenBank/DDBJ whole genome shotgun (WGS) entry which is preliminary data.</text>
</comment>
<evidence type="ECO:0000313" key="1">
    <source>
        <dbReference type="EMBL" id="MBC6446167.1"/>
    </source>
</evidence>
<keyword evidence="2" id="KW-1185">Reference proteome</keyword>
<dbReference type="Pfam" id="PF04672">
    <property type="entry name" value="Methyltransf_19"/>
    <property type="match status" value="1"/>
</dbReference>
<accession>A0ABR7L1B6</accession>
<keyword evidence="1" id="KW-0489">Methyltransferase</keyword>
<keyword evidence="1" id="KW-0808">Transferase</keyword>
<sequence>MITRSGRYPIGRQRYSAPLVVPGGKGCGAVNVSEREEWVPSTVDVSVPSMARAYDYLLGGAHNFEADRMLIQQAEQMMPGLRKLVRMNRAFLGRAVRYMISQGVRQFLDVGAGIPTVGSLHQVAHKEDPTCRVVYVDRDPVAVAHSELILSGEERVAIVRADIRDPEGIFDSPEARGLLDPDEPVGVLMLFMLHWVPDEWGPRDLLTRYRDRLAPGSHLAITHASHDRKKEEITGVADLVQRSQSRESVQLRTHAEIETMFEGFELVDPGLVGCGLWRPSGPADISDEADLNVQFYAGVGRKP</sequence>
<dbReference type="CDD" id="cd02440">
    <property type="entry name" value="AdoMet_MTases"/>
    <property type="match status" value="1"/>
</dbReference>
<reference evidence="1 2" key="1">
    <citation type="submission" date="2020-06" db="EMBL/GenBank/DDBJ databases">
        <title>Actinokineospora xiongansis sp. nov., isolated from soil of Baiyangdian.</title>
        <authorList>
            <person name="Zhang X."/>
        </authorList>
    </citation>
    <scope>NUCLEOTIDE SEQUENCE [LARGE SCALE GENOMIC DNA]</scope>
    <source>
        <strain evidence="1 2">HBU206404</strain>
    </source>
</reference>
<dbReference type="Gene3D" id="3.40.50.150">
    <property type="entry name" value="Vaccinia Virus protein VP39"/>
    <property type="match status" value="1"/>
</dbReference>
<name>A0ABR7L1B6_9PSEU</name>
<proteinExistence type="predicted"/>
<dbReference type="Proteomes" id="UP000734823">
    <property type="component" value="Unassembled WGS sequence"/>
</dbReference>
<organism evidence="1 2">
    <name type="scientific">Actinokineospora xionganensis</name>
    <dbReference type="NCBI Taxonomy" id="2684470"/>
    <lineage>
        <taxon>Bacteria</taxon>
        <taxon>Bacillati</taxon>
        <taxon>Actinomycetota</taxon>
        <taxon>Actinomycetes</taxon>
        <taxon>Pseudonocardiales</taxon>
        <taxon>Pseudonocardiaceae</taxon>
        <taxon>Actinokineospora</taxon>
    </lineage>
</organism>
<dbReference type="EMBL" id="JABVED010000001">
    <property type="protein sequence ID" value="MBC6446167.1"/>
    <property type="molecule type" value="Genomic_DNA"/>
</dbReference>
<dbReference type="InterPro" id="IPR029063">
    <property type="entry name" value="SAM-dependent_MTases_sf"/>
</dbReference>
<dbReference type="PIRSF" id="PIRSF017393">
    <property type="entry name" value="MTase_SAV2177"/>
    <property type="match status" value="1"/>
</dbReference>
<dbReference type="GO" id="GO:0032259">
    <property type="term" value="P:methylation"/>
    <property type="evidence" value="ECO:0007669"/>
    <property type="project" value="UniProtKB-KW"/>
</dbReference>
<dbReference type="SUPFAM" id="SSF53335">
    <property type="entry name" value="S-adenosyl-L-methionine-dependent methyltransferases"/>
    <property type="match status" value="1"/>
</dbReference>
<gene>
    <name evidence="1" type="ORF">GPZ80_03135</name>
</gene>